<dbReference type="InterPro" id="IPR038967">
    <property type="entry name" value="Dsc4-like"/>
</dbReference>
<keyword evidence="1" id="KW-0812">Transmembrane</keyword>
<evidence type="ECO:0000313" key="4">
    <source>
        <dbReference type="Proteomes" id="UP000053989"/>
    </source>
</evidence>
<dbReference type="InterPro" id="IPR013715">
    <property type="entry name" value="DUF1746"/>
</dbReference>
<dbReference type="OrthoDB" id="5428737at2759"/>
<dbReference type="Pfam" id="PF08508">
    <property type="entry name" value="DUF1746"/>
    <property type="match status" value="1"/>
</dbReference>
<evidence type="ECO:0000256" key="1">
    <source>
        <dbReference type="SAM" id="Phobius"/>
    </source>
</evidence>
<reference evidence="3 4" key="1">
    <citation type="submission" date="2014-04" db="EMBL/GenBank/DDBJ databases">
        <authorList>
            <consortium name="DOE Joint Genome Institute"/>
            <person name="Kuo A."/>
            <person name="Kohler A."/>
            <person name="Nagy L.G."/>
            <person name="Floudas D."/>
            <person name="Copeland A."/>
            <person name="Barry K.W."/>
            <person name="Cichocki N."/>
            <person name="Veneault-Fourrey C."/>
            <person name="LaButti K."/>
            <person name="Lindquist E.A."/>
            <person name="Lipzen A."/>
            <person name="Lundell T."/>
            <person name="Morin E."/>
            <person name="Murat C."/>
            <person name="Sun H."/>
            <person name="Tunlid A."/>
            <person name="Henrissat B."/>
            <person name="Grigoriev I.V."/>
            <person name="Hibbett D.S."/>
            <person name="Martin F."/>
            <person name="Nordberg H.P."/>
            <person name="Cantor M.N."/>
            <person name="Hua S.X."/>
        </authorList>
    </citation>
    <scope>NUCLEOTIDE SEQUENCE [LARGE SCALE GENOMIC DNA]</scope>
    <source>
        <strain evidence="3 4">Foug A</strain>
    </source>
</reference>
<reference evidence="4" key="2">
    <citation type="submission" date="2015-01" db="EMBL/GenBank/DDBJ databases">
        <title>Evolutionary Origins and Diversification of the Mycorrhizal Mutualists.</title>
        <authorList>
            <consortium name="DOE Joint Genome Institute"/>
            <consortium name="Mycorrhizal Genomics Consortium"/>
            <person name="Kohler A."/>
            <person name="Kuo A."/>
            <person name="Nagy L.G."/>
            <person name="Floudas D."/>
            <person name="Copeland A."/>
            <person name="Barry K.W."/>
            <person name="Cichocki N."/>
            <person name="Veneault-Fourrey C."/>
            <person name="LaButti K."/>
            <person name="Lindquist E.A."/>
            <person name="Lipzen A."/>
            <person name="Lundell T."/>
            <person name="Morin E."/>
            <person name="Murat C."/>
            <person name="Riley R."/>
            <person name="Ohm R."/>
            <person name="Sun H."/>
            <person name="Tunlid A."/>
            <person name="Henrissat B."/>
            <person name="Grigoriev I.V."/>
            <person name="Hibbett D.S."/>
            <person name="Martin F."/>
        </authorList>
    </citation>
    <scope>NUCLEOTIDE SEQUENCE [LARGE SCALE GENOMIC DNA]</scope>
    <source>
        <strain evidence="4">Foug A</strain>
    </source>
</reference>
<accession>A0A0C2ZU11</accession>
<proteinExistence type="predicted"/>
<dbReference type="PANTHER" id="PTHR39405:SF1">
    <property type="entry name" value="DSC E3 UBIQUITIN LIGASE COMPLEX SUBUNIT 4"/>
    <property type="match status" value="1"/>
</dbReference>
<keyword evidence="1" id="KW-0472">Membrane</keyword>
<dbReference type="EMBL" id="KN822025">
    <property type="protein sequence ID" value="KIM64993.1"/>
    <property type="molecule type" value="Genomic_DNA"/>
</dbReference>
<protein>
    <recommendedName>
        <fullName evidence="2">DUF1746 domain-containing protein</fullName>
    </recommendedName>
</protein>
<sequence length="245" mass="27478">MHQRYDAQRQSIIDSVLDNLIFQLYTLSFFLAPALLPLLCRVAGQFVSYKPREVDSKLSLRVWFLLLCASNLPSFWSHTRGSPTEGRAIVLDFVGVGYPPTKLHLLLLDAFILLLQIILTTISYEKSLHLSSPSTIPDALLPTPASLVAFPSSGSSMENETTKRSHQESPWIIDLRLRHIISRLHEPAPLTPETHVTLPLPNTTPLPIPFHLRAIMRRRVYREDAMVDTENPGRGLPGGMGVDDI</sequence>
<dbReference type="GO" id="GO:0032933">
    <property type="term" value="P:SREBP signaling pathway"/>
    <property type="evidence" value="ECO:0007669"/>
    <property type="project" value="InterPro"/>
</dbReference>
<dbReference type="InParanoid" id="A0A0C2ZU11"/>
<dbReference type="PANTHER" id="PTHR39405">
    <property type="entry name" value="DSC E3 UBIQUITIN LIGASE COMPLEX SUBUNIT 4"/>
    <property type="match status" value="1"/>
</dbReference>
<feature type="transmembrane region" description="Helical" evidence="1">
    <location>
        <begin position="20"/>
        <end position="39"/>
    </location>
</feature>
<evidence type="ECO:0000259" key="2">
    <source>
        <dbReference type="Pfam" id="PF08508"/>
    </source>
</evidence>
<dbReference type="GO" id="GO:0005783">
    <property type="term" value="C:endoplasmic reticulum"/>
    <property type="evidence" value="ECO:0007669"/>
    <property type="project" value="TreeGrafter"/>
</dbReference>
<evidence type="ECO:0000313" key="3">
    <source>
        <dbReference type="EMBL" id="KIM64993.1"/>
    </source>
</evidence>
<dbReference type="HOGENOM" id="CLU_094671_0_0_1"/>
<keyword evidence="1" id="KW-1133">Transmembrane helix</keyword>
<name>A0A0C2ZU11_9AGAM</name>
<gene>
    <name evidence="3" type="ORF">SCLCIDRAFT_1212666</name>
</gene>
<dbReference type="GO" id="GO:0044695">
    <property type="term" value="C:Dsc E3 ubiquitin ligase complex"/>
    <property type="evidence" value="ECO:0007669"/>
    <property type="project" value="InterPro"/>
</dbReference>
<feature type="domain" description="DUF1746" evidence="2">
    <location>
        <begin position="17"/>
        <end position="118"/>
    </location>
</feature>
<organism evidence="3 4">
    <name type="scientific">Scleroderma citrinum Foug A</name>
    <dbReference type="NCBI Taxonomy" id="1036808"/>
    <lineage>
        <taxon>Eukaryota</taxon>
        <taxon>Fungi</taxon>
        <taxon>Dikarya</taxon>
        <taxon>Basidiomycota</taxon>
        <taxon>Agaricomycotina</taxon>
        <taxon>Agaricomycetes</taxon>
        <taxon>Agaricomycetidae</taxon>
        <taxon>Boletales</taxon>
        <taxon>Sclerodermatineae</taxon>
        <taxon>Sclerodermataceae</taxon>
        <taxon>Scleroderma</taxon>
    </lineage>
</organism>
<dbReference type="STRING" id="1036808.A0A0C2ZU11"/>
<dbReference type="AlphaFoldDB" id="A0A0C2ZU11"/>
<dbReference type="Proteomes" id="UP000053989">
    <property type="component" value="Unassembled WGS sequence"/>
</dbReference>
<keyword evidence="4" id="KW-1185">Reference proteome</keyword>